<comment type="caution">
    <text evidence="1">The sequence shown here is derived from an EMBL/GenBank/DDBJ whole genome shotgun (WGS) entry which is preliminary data.</text>
</comment>
<sequence length="300" mass="33842">MADQPKRCEYSTTPKAVRAGLNNQRIAILGLCAMAIATQGQVRIPHRLVDFSARREGLGRVDAAEVFDTDALFAWLRRQNLLGGDPDSYHHVNWVDCFSYGAQIWEDPQQEDFVADFLRAMRGAAPLRVLASNLVAALGSDIGYIQLRIEQDWQDYARAKMASGRRGFLLDPSAIFEKIVATPETASYRRWFAFCDLAALPWNIETIKNDIRRQFGLDLLFKPDIAHLFSLPSASLANASLDFEMALTAPIYVGLRQSTFSNLVHATRLAETPATYPNHFLYCSRTKRMPARQDRGRGKW</sequence>
<keyword evidence="2" id="KW-1185">Reference proteome</keyword>
<accession>A0A7W6LTB1</accession>
<proteinExistence type="predicted"/>
<evidence type="ECO:0000313" key="2">
    <source>
        <dbReference type="Proteomes" id="UP000590524"/>
    </source>
</evidence>
<gene>
    <name evidence="1" type="ORF">GGQ90_003079</name>
</gene>
<evidence type="ECO:0000313" key="1">
    <source>
        <dbReference type="EMBL" id="MBB4149288.1"/>
    </source>
</evidence>
<dbReference type="EMBL" id="JACIEU010000012">
    <property type="protein sequence ID" value="MBB4149288.1"/>
    <property type="molecule type" value="Genomic_DNA"/>
</dbReference>
<name>A0A7W6LTB1_9SPHN</name>
<protein>
    <submittedName>
        <fullName evidence="1">Uncharacterized protein</fullName>
    </submittedName>
</protein>
<dbReference type="Proteomes" id="UP000590524">
    <property type="component" value="Unassembled WGS sequence"/>
</dbReference>
<reference evidence="1 2" key="1">
    <citation type="submission" date="2020-08" db="EMBL/GenBank/DDBJ databases">
        <title>Genomic Encyclopedia of Type Strains, Phase IV (KMG-IV): sequencing the most valuable type-strain genomes for metagenomic binning, comparative biology and taxonomic classification.</title>
        <authorList>
            <person name="Goeker M."/>
        </authorList>
    </citation>
    <scope>NUCLEOTIDE SEQUENCE [LARGE SCALE GENOMIC DNA]</scope>
    <source>
        <strain evidence="1 2">DSM 19371</strain>
    </source>
</reference>
<organism evidence="1 2">
    <name type="scientific">Sphingobium scionense</name>
    <dbReference type="NCBI Taxonomy" id="1404341"/>
    <lineage>
        <taxon>Bacteria</taxon>
        <taxon>Pseudomonadati</taxon>
        <taxon>Pseudomonadota</taxon>
        <taxon>Alphaproteobacteria</taxon>
        <taxon>Sphingomonadales</taxon>
        <taxon>Sphingomonadaceae</taxon>
        <taxon>Sphingobium</taxon>
    </lineage>
</organism>
<dbReference type="RefSeq" id="WP_188082919.1">
    <property type="nucleotide sequence ID" value="NZ_JACIEU010000012.1"/>
</dbReference>
<dbReference type="AlphaFoldDB" id="A0A7W6LTB1"/>